<dbReference type="CDD" id="cd00038">
    <property type="entry name" value="CAP_ED"/>
    <property type="match status" value="1"/>
</dbReference>
<dbReference type="KEGG" id="sata:C5746_02080"/>
<reference evidence="2 3" key="1">
    <citation type="journal article" date="2018" name="Front. Microbiol.">
        <title>Genome Sequencing of Streptomyces atratus SCSIOZH16 and Activation Production of Nocardamine via Metabolic Engineering.</title>
        <authorList>
            <person name="Li Y."/>
            <person name="Zhang C."/>
            <person name="Liu C."/>
            <person name="Ju J."/>
            <person name="Ma J."/>
        </authorList>
    </citation>
    <scope>NUCLEOTIDE SEQUENCE [LARGE SCALE GENOMIC DNA]</scope>
    <source>
        <strain evidence="2 3">SCSIO_ZH16</strain>
    </source>
</reference>
<accession>A0A2Z5J6K9</accession>
<dbReference type="InterPro" id="IPR014710">
    <property type="entry name" value="RmlC-like_jellyroll"/>
</dbReference>
<dbReference type="PROSITE" id="PS50042">
    <property type="entry name" value="CNMP_BINDING_3"/>
    <property type="match status" value="1"/>
</dbReference>
<dbReference type="EMBL" id="CP027306">
    <property type="protein sequence ID" value="AXE75966.1"/>
    <property type="molecule type" value="Genomic_DNA"/>
</dbReference>
<dbReference type="InterPro" id="IPR000595">
    <property type="entry name" value="cNMP-bd_dom"/>
</dbReference>
<organism evidence="2 3">
    <name type="scientific">Streptomyces atratus</name>
    <dbReference type="NCBI Taxonomy" id="1893"/>
    <lineage>
        <taxon>Bacteria</taxon>
        <taxon>Bacillati</taxon>
        <taxon>Actinomycetota</taxon>
        <taxon>Actinomycetes</taxon>
        <taxon>Kitasatosporales</taxon>
        <taxon>Streptomycetaceae</taxon>
        <taxon>Streptomyces</taxon>
    </lineage>
</organism>
<dbReference type="Proteomes" id="UP000252698">
    <property type="component" value="Chromosome"/>
</dbReference>
<protein>
    <recommendedName>
        <fullName evidence="1">Cyclic nucleotide-binding domain-containing protein</fullName>
    </recommendedName>
</protein>
<dbReference type="GeneID" id="95517370"/>
<evidence type="ECO:0000313" key="2">
    <source>
        <dbReference type="EMBL" id="AXE75966.1"/>
    </source>
</evidence>
<dbReference type="InterPro" id="IPR018490">
    <property type="entry name" value="cNMP-bd_dom_sf"/>
</dbReference>
<dbReference type="Gene3D" id="2.60.120.10">
    <property type="entry name" value="Jelly Rolls"/>
    <property type="match status" value="1"/>
</dbReference>
<dbReference type="Pfam" id="PF00027">
    <property type="entry name" value="cNMP_binding"/>
    <property type="match status" value="1"/>
</dbReference>
<name>A0A2Z5J6K9_STRAR</name>
<dbReference type="SMART" id="SM00100">
    <property type="entry name" value="cNMP"/>
    <property type="match status" value="1"/>
</dbReference>
<dbReference type="AlphaFoldDB" id="A0A2Z5J6K9"/>
<gene>
    <name evidence="2" type="ORF">C5746_02080</name>
</gene>
<evidence type="ECO:0000259" key="1">
    <source>
        <dbReference type="PROSITE" id="PS50042"/>
    </source>
</evidence>
<dbReference type="RefSeq" id="WP_114242635.1">
    <property type="nucleotide sequence ID" value="NZ_BMRN01000096.1"/>
</dbReference>
<dbReference type="SUPFAM" id="SSF51206">
    <property type="entry name" value="cAMP-binding domain-like"/>
    <property type="match status" value="1"/>
</dbReference>
<evidence type="ECO:0000313" key="3">
    <source>
        <dbReference type="Proteomes" id="UP000252698"/>
    </source>
</evidence>
<feature type="domain" description="Cyclic nucleotide-binding" evidence="1">
    <location>
        <begin position="6"/>
        <end position="75"/>
    </location>
</feature>
<proteinExistence type="predicted"/>
<sequence>MTTTLKITSLPPAHRDRLLSLAEDVRFSAARRLFEEHTVADRFWILKTGAVTLDAQLPHRRRAEIETLGPGELVGLSWLFPPFEWELGAETLSPVRAYEFDAPQVRALCRSDPEFGFAISQWVGLVLTQRLHATRGRLLDLYEAAARA</sequence>